<dbReference type="EMBL" id="JAHIBW010000032">
    <property type="protein sequence ID" value="KAG7295029.1"/>
    <property type="molecule type" value="Genomic_DNA"/>
</dbReference>
<sequence>MGQAPLSPPVPAGPDRGAPGGPGDPAVDGATRTRHRMSGSARRRLYRRRMREEAARLAAVGQAGRHRRSSHAVQCCCGSL</sequence>
<evidence type="ECO:0000256" key="1">
    <source>
        <dbReference type="SAM" id="MobiDB-lite"/>
    </source>
</evidence>
<protein>
    <submittedName>
        <fullName evidence="2">Uncharacterized protein</fullName>
    </submittedName>
</protein>
<gene>
    <name evidence="2" type="ORF">JYU34_022498</name>
</gene>
<feature type="compositionally biased region" description="Basic residues" evidence="1">
    <location>
        <begin position="32"/>
        <end position="45"/>
    </location>
</feature>
<name>A0ABQ7PQ53_PLUXY</name>
<dbReference type="Proteomes" id="UP000823941">
    <property type="component" value="Unassembled WGS sequence"/>
</dbReference>
<accession>A0ABQ7PQ53</accession>
<comment type="caution">
    <text evidence="2">The sequence shown here is derived from an EMBL/GenBank/DDBJ whole genome shotgun (WGS) entry which is preliminary data.</text>
</comment>
<organism evidence="2 3">
    <name type="scientific">Plutella xylostella</name>
    <name type="common">Diamondback moth</name>
    <name type="synonym">Plutella maculipennis</name>
    <dbReference type="NCBI Taxonomy" id="51655"/>
    <lineage>
        <taxon>Eukaryota</taxon>
        <taxon>Metazoa</taxon>
        <taxon>Ecdysozoa</taxon>
        <taxon>Arthropoda</taxon>
        <taxon>Hexapoda</taxon>
        <taxon>Insecta</taxon>
        <taxon>Pterygota</taxon>
        <taxon>Neoptera</taxon>
        <taxon>Endopterygota</taxon>
        <taxon>Lepidoptera</taxon>
        <taxon>Glossata</taxon>
        <taxon>Ditrysia</taxon>
        <taxon>Yponomeutoidea</taxon>
        <taxon>Plutellidae</taxon>
        <taxon>Plutella</taxon>
    </lineage>
</organism>
<feature type="region of interest" description="Disordered" evidence="1">
    <location>
        <begin position="1"/>
        <end position="45"/>
    </location>
</feature>
<evidence type="ECO:0000313" key="3">
    <source>
        <dbReference type="Proteomes" id="UP000823941"/>
    </source>
</evidence>
<feature type="compositionally biased region" description="Pro residues" evidence="1">
    <location>
        <begin position="1"/>
        <end position="12"/>
    </location>
</feature>
<reference evidence="2 3" key="1">
    <citation type="submission" date="2021-06" db="EMBL/GenBank/DDBJ databases">
        <title>A haploid diamondback moth (Plutella xylostella L.) genome assembly resolves 31 chromosomes and identifies a diamide resistance mutation.</title>
        <authorList>
            <person name="Ward C.M."/>
            <person name="Perry K.D."/>
            <person name="Baker G."/>
            <person name="Powis K."/>
            <person name="Heckel D.G."/>
            <person name="Baxter S.W."/>
        </authorList>
    </citation>
    <scope>NUCLEOTIDE SEQUENCE [LARGE SCALE GENOMIC DNA]</scope>
    <source>
        <strain evidence="2 3">LV</strain>
        <tissue evidence="2">Single pupa</tissue>
    </source>
</reference>
<evidence type="ECO:0000313" key="2">
    <source>
        <dbReference type="EMBL" id="KAG7295029.1"/>
    </source>
</evidence>
<keyword evidence="3" id="KW-1185">Reference proteome</keyword>
<proteinExistence type="predicted"/>